<evidence type="ECO:0000313" key="3">
    <source>
        <dbReference type="Proteomes" id="UP001140510"/>
    </source>
</evidence>
<sequence>LVAFTPFDNALNREFGKTLANLDVSKEEFDHLRHEKVHRIEQLGCGDVAEREILLDVSDHSSFKSKYFEVLDRLTGQEVETQRLRKEASLQGWDMPAIPRRHSAPYAGEEEVVISHKATPTAHSDSATRALAEDDSTNQRIRDWLFTHLTENVVERALYRSIASTFGIKWTRDEELKRDATRHWNSDSQSNMASKALAYTGLTESGFKTTLYQDPQVNFDSQSGLWLEALDPAMPDTGQSVQSVPRTKNSDASTVVRHQASFETFMTDDSQEHSEEDFSRPGAPMIVFRPASPPARMDSPHSAAVDTPCSVDDPSPAASRSIDTSPQSTQRVRSNTWVCIHQPVTDVSVDNEVPAEYLTDGVVPSDQSITPAESGIVAGESNASRSQTSFFDYVTIRPRSVSLGEGADRTGIRNSLLRKQKRTLSASANFPAKTDE</sequence>
<evidence type="ECO:0000313" key="2">
    <source>
        <dbReference type="EMBL" id="KAJ4392552.1"/>
    </source>
</evidence>
<feature type="region of interest" description="Disordered" evidence="1">
    <location>
        <begin position="266"/>
        <end position="330"/>
    </location>
</feature>
<feature type="non-terminal residue" evidence="2">
    <location>
        <position position="1"/>
    </location>
</feature>
<gene>
    <name evidence="2" type="ORF">N0V91_011370</name>
</gene>
<accession>A0A9W9CX85</accession>
<reference evidence="2" key="1">
    <citation type="submission" date="2022-10" db="EMBL/GenBank/DDBJ databases">
        <title>Tapping the CABI collections for fungal endophytes: first genome assemblies for Collariella, Neodidymelliopsis, Ascochyta clinopodiicola, Didymella pomorum, Didymosphaeria variabile, Neocosmospora piperis and Neocucurbitaria cava.</title>
        <authorList>
            <person name="Hill R."/>
        </authorList>
    </citation>
    <scope>NUCLEOTIDE SEQUENCE</scope>
    <source>
        <strain evidence="2">IMI 355091</strain>
    </source>
</reference>
<evidence type="ECO:0000256" key="1">
    <source>
        <dbReference type="SAM" id="MobiDB-lite"/>
    </source>
</evidence>
<name>A0A9W9CX85_9PLEO</name>
<dbReference type="EMBL" id="JAPEVA010000232">
    <property type="protein sequence ID" value="KAJ4392552.1"/>
    <property type="molecule type" value="Genomic_DNA"/>
</dbReference>
<comment type="caution">
    <text evidence="2">The sequence shown here is derived from an EMBL/GenBank/DDBJ whole genome shotgun (WGS) entry which is preliminary data.</text>
</comment>
<feature type="compositionally biased region" description="Basic and acidic residues" evidence="1">
    <location>
        <begin position="270"/>
        <end position="279"/>
    </location>
</feature>
<feature type="compositionally biased region" description="Polar residues" evidence="1">
    <location>
        <begin position="321"/>
        <end position="330"/>
    </location>
</feature>
<keyword evidence="3" id="KW-1185">Reference proteome</keyword>
<dbReference type="AlphaFoldDB" id="A0A9W9CX85"/>
<protein>
    <submittedName>
        <fullName evidence="2">Uncharacterized protein</fullName>
    </submittedName>
</protein>
<dbReference type="Proteomes" id="UP001140510">
    <property type="component" value="Unassembled WGS sequence"/>
</dbReference>
<proteinExistence type="predicted"/>
<organism evidence="2 3">
    <name type="scientific">Didymella pomorum</name>
    <dbReference type="NCBI Taxonomy" id="749634"/>
    <lineage>
        <taxon>Eukaryota</taxon>
        <taxon>Fungi</taxon>
        <taxon>Dikarya</taxon>
        <taxon>Ascomycota</taxon>
        <taxon>Pezizomycotina</taxon>
        <taxon>Dothideomycetes</taxon>
        <taxon>Pleosporomycetidae</taxon>
        <taxon>Pleosporales</taxon>
        <taxon>Pleosporineae</taxon>
        <taxon>Didymellaceae</taxon>
        <taxon>Didymella</taxon>
    </lineage>
</organism>